<accession>A0ABX0LKI3</accession>
<evidence type="ECO:0000313" key="5">
    <source>
        <dbReference type="Proteomes" id="UP000785613"/>
    </source>
</evidence>
<dbReference type="InterPro" id="IPR021104">
    <property type="entry name" value="KfrA_DNA-bd_N"/>
</dbReference>
<gene>
    <name evidence="4" type="ORF">F0185_04965</name>
</gene>
<protein>
    <recommendedName>
        <fullName evidence="3">KfrA N-terminal DNA-binding domain-containing protein</fullName>
    </recommendedName>
</protein>
<feature type="coiled-coil region" evidence="1">
    <location>
        <begin position="99"/>
        <end position="133"/>
    </location>
</feature>
<proteinExistence type="predicted"/>
<evidence type="ECO:0000256" key="1">
    <source>
        <dbReference type="SAM" id="Coils"/>
    </source>
</evidence>
<organism evidence="4 5">
    <name type="scientific">Massilia rubra</name>
    <dbReference type="NCBI Taxonomy" id="2607910"/>
    <lineage>
        <taxon>Bacteria</taxon>
        <taxon>Pseudomonadati</taxon>
        <taxon>Pseudomonadota</taxon>
        <taxon>Betaproteobacteria</taxon>
        <taxon>Burkholderiales</taxon>
        <taxon>Oxalobacteraceae</taxon>
        <taxon>Telluria group</taxon>
        <taxon>Massilia</taxon>
    </lineage>
</organism>
<evidence type="ECO:0000259" key="3">
    <source>
        <dbReference type="Pfam" id="PF11740"/>
    </source>
</evidence>
<name>A0ABX0LKI3_9BURK</name>
<dbReference type="Pfam" id="PF11740">
    <property type="entry name" value="KfrA_N"/>
    <property type="match status" value="1"/>
</dbReference>
<dbReference type="RefSeq" id="WP_167222133.1">
    <property type="nucleotide sequence ID" value="NZ_VUYU01000002.1"/>
</dbReference>
<feature type="region of interest" description="Disordered" evidence="2">
    <location>
        <begin position="232"/>
        <end position="258"/>
    </location>
</feature>
<evidence type="ECO:0000313" key="4">
    <source>
        <dbReference type="EMBL" id="NHZ32940.1"/>
    </source>
</evidence>
<sequence>MARAGILYSHVAAAAAGLAADNKNPTVDTVREALGGTGSKSTIAPMLKRWKEEHQQTPSPAAPGVPPSLLQAVKGVYESIKTDFQQDLDVEKLAHAAGQRQLADELEKSRLQQAALEQRVNTLDSELASANTTIAHMHQANHLLTVDLAGARSEQAGLQQRLSDRAAEVAALNAQLTQARAQFDHYHEASATQRAEERQGFEQRAALVERELVTLRQQLLHHKGQASQFAGQLSQAGSENARLHQAAEAAQGDAARERSAAERAAFHASALSTQLDKLQARHDAMQVQVNESKIALAVRARESEIVASRLAQADSEAHAGAQEKQALMRAVTVLETELRQERELARQRDLAPPASSQPGP</sequence>
<dbReference type="Gene3D" id="6.10.250.3110">
    <property type="match status" value="1"/>
</dbReference>
<feature type="coiled-coil region" evidence="1">
    <location>
        <begin position="268"/>
        <end position="295"/>
    </location>
</feature>
<reference evidence="4 5" key="1">
    <citation type="submission" date="2019-09" db="EMBL/GenBank/DDBJ databases">
        <title>Taxonomy of Antarctic Massilia spp.: description of Massilia rubra sp. nov., Massilia aquatica sp. nov., Massilia mucilaginosa sp. nov., Massilia frigida sp. nov. isolated from streams, lakes and regoliths.</title>
        <authorList>
            <person name="Holochova P."/>
            <person name="Sedlacek I."/>
            <person name="Kralova S."/>
            <person name="Maslanova I."/>
            <person name="Busse H.-J."/>
            <person name="Stankova E."/>
            <person name="Vrbovska V."/>
            <person name="Kovarovic V."/>
            <person name="Bartak M."/>
            <person name="Svec P."/>
            <person name="Pantucek R."/>
        </authorList>
    </citation>
    <scope>NUCLEOTIDE SEQUENCE [LARGE SCALE GENOMIC DNA]</scope>
    <source>
        <strain evidence="4 5">CCM 8692</strain>
    </source>
</reference>
<dbReference type="EMBL" id="VUYU01000002">
    <property type="protein sequence ID" value="NHZ32940.1"/>
    <property type="molecule type" value="Genomic_DNA"/>
</dbReference>
<evidence type="ECO:0000256" key="2">
    <source>
        <dbReference type="SAM" id="MobiDB-lite"/>
    </source>
</evidence>
<feature type="region of interest" description="Disordered" evidence="2">
    <location>
        <begin position="341"/>
        <end position="360"/>
    </location>
</feature>
<keyword evidence="1" id="KW-0175">Coiled coil</keyword>
<keyword evidence="5" id="KW-1185">Reference proteome</keyword>
<feature type="domain" description="KfrA N-terminal DNA-binding" evidence="3">
    <location>
        <begin position="8"/>
        <end position="119"/>
    </location>
</feature>
<dbReference type="Proteomes" id="UP000785613">
    <property type="component" value="Unassembled WGS sequence"/>
</dbReference>
<comment type="caution">
    <text evidence="4">The sequence shown here is derived from an EMBL/GenBank/DDBJ whole genome shotgun (WGS) entry which is preliminary data.</text>
</comment>